<evidence type="ECO:0000259" key="1">
    <source>
        <dbReference type="Pfam" id="PF13577"/>
    </source>
</evidence>
<sequence length="155" mass="16803">MGIITRESSDRTAIVELLTGYLAAVDDKRLDRAVVAATFAPDGRVVRPDGAAVVGPDAILESHTASFARFRATHHVTSDHLVEIGDGAASMRANSTAMHLWAAGESDSRSLETHFLAGGVFDIRATHSDEGWRLSEWRLRVTWRSGNMGSMLATR</sequence>
<dbReference type="SUPFAM" id="SSF54427">
    <property type="entry name" value="NTF2-like"/>
    <property type="match status" value="1"/>
</dbReference>
<accession>A0A7K0DMZ6</accession>
<reference evidence="2 3" key="1">
    <citation type="submission" date="2019-10" db="EMBL/GenBank/DDBJ databases">
        <title>Nocardia macrotermitis sp. nov. and Nocardia aurantia sp. nov., isolated from the gut of fungus growing-termite Macrotermes natalensis.</title>
        <authorList>
            <person name="Benndorf R."/>
            <person name="Schwitalla J."/>
            <person name="Martin K."/>
            <person name="De Beer W."/>
            <person name="Kaster A.-K."/>
            <person name="Vollmers J."/>
            <person name="Poulsen M."/>
            <person name="Beemelmanns C."/>
        </authorList>
    </citation>
    <scope>NUCLEOTIDE SEQUENCE [LARGE SCALE GENOMIC DNA]</scope>
    <source>
        <strain evidence="2 3">RB56</strain>
    </source>
</reference>
<evidence type="ECO:0000313" key="3">
    <source>
        <dbReference type="Proteomes" id="UP000431401"/>
    </source>
</evidence>
<organism evidence="2 3">
    <name type="scientific">Nocardia aurantia</name>
    <dbReference type="NCBI Taxonomy" id="2585199"/>
    <lineage>
        <taxon>Bacteria</taxon>
        <taxon>Bacillati</taxon>
        <taxon>Actinomycetota</taxon>
        <taxon>Actinomycetes</taxon>
        <taxon>Mycobacteriales</taxon>
        <taxon>Nocardiaceae</taxon>
        <taxon>Nocardia</taxon>
    </lineage>
</organism>
<protein>
    <recommendedName>
        <fullName evidence="1">SnoaL-like domain-containing protein</fullName>
    </recommendedName>
</protein>
<proteinExistence type="predicted"/>
<gene>
    <name evidence="2" type="ORF">NRB56_26810</name>
</gene>
<comment type="caution">
    <text evidence="2">The sequence shown here is derived from an EMBL/GenBank/DDBJ whole genome shotgun (WGS) entry which is preliminary data.</text>
</comment>
<name>A0A7K0DMZ6_9NOCA</name>
<dbReference type="InterPro" id="IPR032710">
    <property type="entry name" value="NTF2-like_dom_sf"/>
</dbReference>
<dbReference type="EMBL" id="WEGI01000005">
    <property type="protein sequence ID" value="MQY27099.1"/>
    <property type="molecule type" value="Genomic_DNA"/>
</dbReference>
<feature type="domain" description="SnoaL-like" evidence="1">
    <location>
        <begin position="6"/>
        <end position="138"/>
    </location>
</feature>
<dbReference type="InterPro" id="IPR037401">
    <property type="entry name" value="SnoaL-like"/>
</dbReference>
<evidence type="ECO:0000313" key="2">
    <source>
        <dbReference type="EMBL" id="MQY27099.1"/>
    </source>
</evidence>
<dbReference type="Gene3D" id="3.10.450.50">
    <property type="match status" value="1"/>
</dbReference>
<dbReference type="Proteomes" id="UP000431401">
    <property type="component" value="Unassembled WGS sequence"/>
</dbReference>
<dbReference type="RefSeq" id="WP_153341833.1">
    <property type="nucleotide sequence ID" value="NZ_WEGI01000005.1"/>
</dbReference>
<dbReference type="Pfam" id="PF13577">
    <property type="entry name" value="SnoaL_4"/>
    <property type="match status" value="1"/>
</dbReference>
<dbReference type="OrthoDB" id="981191at2"/>
<keyword evidence="3" id="KW-1185">Reference proteome</keyword>
<dbReference type="AlphaFoldDB" id="A0A7K0DMZ6"/>